<dbReference type="InterPro" id="IPR037177">
    <property type="entry name" value="DLC_sf"/>
</dbReference>
<evidence type="ECO:0000256" key="1">
    <source>
        <dbReference type="SAM" id="Coils"/>
    </source>
</evidence>
<dbReference type="GO" id="GO:0045505">
    <property type="term" value="F:dynein intermediate chain binding"/>
    <property type="evidence" value="ECO:0007669"/>
    <property type="project" value="TreeGrafter"/>
</dbReference>
<keyword evidence="3" id="KW-1185">Reference proteome</keyword>
<dbReference type="Gene3D" id="3.30.740.10">
    <property type="entry name" value="Protein Inhibitor Of Neuronal Nitric Oxide Synthase"/>
    <property type="match status" value="1"/>
</dbReference>
<dbReference type="CDD" id="cd21450">
    <property type="entry name" value="DLC-like_DYNLL1-like"/>
    <property type="match status" value="1"/>
</dbReference>
<name>A0A8S9ZSZ1_9BILA</name>
<proteinExistence type="predicted"/>
<dbReference type="GO" id="GO:0005868">
    <property type="term" value="C:cytoplasmic dynein complex"/>
    <property type="evidence" value="ECO:0007669"/>
    <property type="project" value="TreeGrafter"/>
</dbReference>
<keyword evidence="1" id="KW-0175">Coiled coil</keyword>
<gene>
    <name evidence="2" type="ORF">Mgra_00003837</name>
</gene>
<evidence type="ECO:0000313" key="3">
    <source>
        <dbReference type="Proteomes" id="UP000605970"/>
    </source>
</evidence>
<dbReference type="Proteomes" id="UP000605970">
    <property type="component" value="Unassembled WGS sequence"/>
</dbReference>
<protein>
    <submittedName>
        <fullName evidence="2">Dynein light chain</fullName>
    </submittedName>
</protein>
<dbReference type="EMBL" id="JABEBT010000027">
    <property type="protein sequence ID" value="KAF7636659.1"/>
    <property type="molecule type" value="Genomic_DNA"/>
</dbReference>
<dbReference type="PANTHER" id="PTHR11886:SF35">
    <property type="entry name" value="DYNEIN LIGHT CHAIN"/>
    <property type="match status" value="1"/>
</dbReference>
<dbReference type="OrthoDB" id="5835212at2759"/>
<dbReference type="GO" id="GO:0007017">
    <property type="term" value="P:microtubule-based process"/>
    <property type="evidence" value="ECO:0007669"/>
    <property type="project" value="InterPro"/>
</dbReference>
<dbReference type="AlphaFoldDB" id="A0A8S9ZSZ1"/>
<reference evidence="2" key="1">
    <citation type="journal article" date="2020" name="Ecol. Evol.">
        <title>Genome structure and content of the rice root-knot nematode (Meloidogyne graminicola).</title>
        <authorList>
            <person name="Phan N.T."/>
            <person name="Danchin E.G.J."/>
            <person name="Klopp C."/>
            <person name="Perfus-Barbeoch L."/>
            <person name="Kozlowski D.K."/>
            <person name="Koutsovoulos G.D."/>
            <person name="Lopez-Roques C."/>
            <person name="Bouchez O."/>
            <person name="Zahm M."/>
            <person name="Besnard G."/>
            <person name="Bellafiore S."/>
        </authorList>
    </citation>
    <scope>NUCLEOTIDE SEQUENCE</scope>
    <source>
        <strain evidence="2">VN-18</strain>
    </source>
</reference>
<dbReference type="SMART" id="SM01375">
    <property type="entry name" value="Dynein_light"/>
    <property type="match status" value="1"/>
</dbReference>
<feature type="coiled-coil region" evidence="1">
    <location>
        <begin position="41"/>
        <end position="101"/>
    </location>
</feature>
<dbReference type="InterPro" id="IPR001372">
    <property type="entry name" value="Dynein_light_chain_typ-1/2"/>
</dbReference>
<dbReference type="PANTHER" id="PTHR11886">
    <property type="entry name" value="DYNEIN LIGHT CHAIN"/>
    <property type="match status" value="1"/>
</dbReference>
<accession>A0A8S9ZSZ1</accession>
<dbReference type="SUPFAM" id="SSF54648">
    <property type="entry name" value="DLC"/>
    <property type="match status" value="1"/>
</dbReference>
<organism evidence="2 3">
    <name type="scientific">Meloidogyne graminicola</name>
    <dbReference type="NCBI Taxonomy" id="189291"/>
    <lineage>
        <taxon>Eukaryota</taxon>
        <taxon>Metazoa</taxon>
        <taxon>Ecdysozoa</taxon>
        <taxon>Nematoda</taxon>
        <taxon>Chromadorea</taxon>
        <taxon>Rhabditida</taxon>
        <taxon>Tylenchina</taxon>
        <taxon>Tylenchomorpha</taxon>
        <taxon>Tylenchoidea</taxon>
        <taxon>Meloidogynidae</taxon>
        <taxon>Meloidogyninae</taxon>
        <taxon>Meloidogyne</taxon>
    </lineage>
</organism>
<evidence type="ECO:0000313" key="2">
    <source>
        <dbReference type="EMBL" id="KAF7636659.1"/>
    </source>
</evidence>
<dbReference type="Pfam" id="PF01221">
    <property type="entry name" value="Dynein_light"/>
    <property type="match status" value="1"/>
</dbReference>
<sequence>MKIKTPKEIEDWLFSVNSNNKTLNNSNENNTLIDEENEEIIKNIEELINYLEANKQIKNKNLNKSGLFKNIQFLFLFLFIIEKLENELNNTNLDLKLNKLIIDKKICKKNVTIIKSQISKELENEAKDYAVLGFFKYNNNNTEIAKYIRDKFDNKYGKEWCCIVGQSFGAAFYYKLNQFIVFDLDELRILLFRVL</sequence>
<comment type="caution">
    <text evidence="2">The sequence shown here is derived from an EMBL/GenBank/DDBJ whole genome shotgun (WGS) entry which is preliminary data.</text>
</comment>